<accession>A0A177B8U4</accession>
<comment type="caution">
    <text evidence="2">The sequence shown here is derived from an EMBL/GenBank/DDBJ whole genome shotgun (WGS) entry which is preliminary data.</text>
</comment>
<feature type="compositionally biased region" description="Basic and acidic residues" evidence="1">
    <location>
        <begin position="19"/>
        <end position="28"/>
    </location>
</feature>
<dbReference type="AlphaFoldDB" id="A0A177B8U4"/>
<name>A0A177B8U4_9BILA</name>
<gene>
    <name evidence="2" type="ORF">A3Q56_02240</name>
</gene>
<keyword evidence="3" id="KW-1185">Reference proteome</keyword>
<dbReference type="EMBL" id="LWCA01000203">
    <property type="protein sequence ID" value="OAF69981.1"/>
    <property type="molecule type" value="Genomic_DNA"/>
</dbReference>
<protein>
    <submittedName>
        <fullName evidence="2">Uncharacterized protein</fullName>
    </submittedName>
</protein>
<reference evidence="2 3" key="1">
    <citation type="submission" date="2016-04" db="EMBL/GenBank/DDBJ databases">
        <title>The genome of Intoshia linei affirms orthonectids as highly simplified spiralians.</title>
        <authorList>
            <person name="Mikhailov K.V."/>
            <person name="Slusarev G.S."/>
            <person name="Nikitin M.A."/>
            <person name="Logacheva M.D."/>
            <person name="Penin A."/>
            <person name="Aleoshin V."/>
            <person name="Panchin Y.V."/>
        </authorList>
    </citation>
    <scope>NUCLEOTIDE SEQUENCE [LARGE SCALE GENOMIC DNA]</scope>
    <source>
        <strain evidence="2">Intl2013</strain>
        <tissue evidence="2">Whole animal</tissue>
    </source>
</reference>
<feature type="region of interest" description="Disordered" evidence="1">
    <location>
        <begin position="1"/>
        <end position="32"/>
    </location>
</feature>
<proteinExistence type="predicted"/>
<evidence type="ECO:0000313" key="2">
    <source>
        <dbReference type="EMBL" id="OAF69981.1"/>
    </source>
</evidence>
<organism evidence="2 3">
    <name type="scientific">Intoshia linei</name>
    <dbReference type="NCBI Taxonomy" id="1819745"/>
    <lineage>
        <taxon>Eukaryota</taxon>
        <taxon>Metazoa</taxon>
        <taxon>Spiralia</taxon>
        <taxon>Lophotrochozoa</taxon>
        <taxon>Mesozoa</taxon>
        <taxon>Orthonectida</taxon>
        <taxon>Rhopaluridae</taxon>
        <taxon>Intoshia</taxon>
    </lineage>
</organism>
<evidence type="ECO:0000256" key="1">
    <source>
        <dbReference type="SAM" id="MobiDB-lite"/>
    </source>
</evidence>
<feature type="compositionally biased region" description="Basic residues" evidence="1">
    <location>
        <begin position="1"/>
        <end position="18"/>
    </location>
</feature>
<evidence type="ECO:0000313" key="3">
    <source>
        <dbReference type="Proteomes" id="UP000078046"/>
    </source>
</evidence>
<sequence length="162" mass="19535">MVVNRRSRKNKLSKKSKKYQNDRSERRSNHNQYDTYSHVPWLHPQKYQNGSTNLYYPTNFVLPKMKNLNHTMIPKILRKNYYNIDVHLNIQKMRIELMNSGKHASNVKKNGKISQFQKTVESIANFGKQIPFEHMKEMLDYAQKHPKSPKIDKKYKWLKRDK</sequence>
<dbReference type="Proteomes" id="UP000078046">
    <property type="component" value="Unassembled WGS sequence"/>
</dbReference>